<dbReference type="AlphaFoldDB" id="A0AAD9ESG5"/>
<organism evidence="2 3">
    <name type="scientific">Dissostichus eleginoides</name>
    <name type="common">Patagonian toothfish</name>
    <name type="synonym">Dissostichus amissus</name>
    <dbReference type="NCBI Taxonomy" id="100907"/>
    <lineage>
        <taxon>Eukaryota</taxon>
        <taxon>Metazoa</taxon>
        <taxon>Chordata</taxon>
        <taxon>Craniata</taxon>
        <taxon>Vertebrata</taxon>
        <taxon>Euteleostomi</taxon>
        <taxon>Actinopterygii</taxon>
        <taxon>Neopterygii</taxon>
        <taxon>Teleostei</taxon>
        <taxon>Neoteleostei</taxon>
        <taxon>Acanthomorphata</taxon>
        <taxon>Eupercaria</taxon>
        <taxon>Perciformes</taxon>
        <taxon>Notothenioidei</taxon>
        <taxon>Nototheniidae</taxon>
        <taxon>Dissostichus</taxon>
    </lineage>
</organism>
<evidence type="ECO:0000313" key="3">
    <source>
        <dbReference type="Proteomes" id="UP001228049"/>
    </source>
</evidence>
<evidence type="ECO:0000313" key="2">
    <source>
        <dbReference type="EMBL" id="KAK1876619.1"/>
    </source>
</evidence>
<reference evidence="2" key="1">
    <citation type="submission" date="2023-04" db="EMBL/GenBank/DDBJ databases">
        <title>Chromosome-level genome of Chaenocephalus aceratus.</title>
        <authorList>
            <person name="Park H."/>
        </authorList>
    </citation>
    <scope>NUCLEOTIDE SEQUENCE</scope>
    <source>
        <strain evidence="2">DE</strain>
        <tissue evidence="2">Muscle</tissue>
    </source>
</reference>
<feature type="non-terminal residue" evidence="2">
    <location>
        <position position="161"/>
    </location>
</feature>
<comment type="caution">
    <text evidence="2">The sequence shown here is derived from an EMBL/GenBank/DDBJ whole genome shotgun (WGS) entry which is preliminary data.</text>
</comment>
<dbReference type="EMBL" id="JASDAP010000028">
    <property type="protein sequence ID" value="KAK1876619.1"/>
    <property type="molecule type" value="Genomic_DNA"/>
</dbReference>
<gene>
    <name evidence="2" type="ORF">KUDE01_001942</name>
</gene>
<protein>
    <submittedName>
        <fullName evidence="2">Mannosyl-oligosaccharide glucosidase</fullName>
    </submittedName>
</protein>
<accession>A0AAD9ESG5</accession>
<feature type="compositionally biased region" description="Low complexity" evidence="1">
    <location>
        <begin position="1"/>
        <end position="21"/>
    </location>
</feature>
<dbReference type="Proteomes" id="UP001228049">
    <property type="component" value="Unassembled WGS sequence"/>
</dbReference>
<keyword evidence="3" id="KW-1185">Reference proteome</keyword>
<evidence type="ECO:0000256" key="1">
    <source>
        <dbReference type="SAM" id="MobiDB-lite"/>
    </source>
</evidence>
<feature type="region of interest" description="Disordered" evidence="1">
    <location>
        <begin position="1"/>
        <end position="31"/>
    </location>
</feature>
<feature type="non-terminal residue" evidence="2">
    <location>
        <position position="1"/>
    </location>
</feature>
<proteinExistence type="predicted"/>
<name>A0AAD9ESG5_DISEL</name>
<sequence length="161" mass="17267">HSPQPGVSTGSPSSVSPDSSPNTRLKNPVKSSLLRKSKPIDCRILSITSNQPRCCGSSGMKHGAWQGEGMGEPSAVGGILLPLKYLSASVSSSAHIDSVTFMRAMRGRHCCQAEAKSNVEQDYTSTCNLWQRASEHDTCDLSPPAAGWNCHGRFHPPNYSQ</sequence>